<dbReference type="Proteomes" id="UP001187415">
    <property type="component" value="Unassembled WGS sequence"/>
</dbReference>
<dbReference type="EMBL" id="JAUPFM010000001">
    <property type="protein sequence ID" value="KAK2862575.1"/>
    <property type="molecule type" value="Genomic_DNA"/>
</dbReference>
<evidence type="ECO:0000313" key="3">
    <source>
        <dbReference type="Proteomes" id="UP001187415"/>
    </source>
</evidence>
<evidence type="ECO:0000313" key="2">
    <source>
        <dbReference type="EMBL" id="KAK2862575.1"/>
    </source>
</evidence>
<proteinExistence type="predicted"/>
<sequence>MKTWQDEVVFCSSGCDQGGKSVCSFPEPPAPQPSAGPARSEMTHRSTKAALDRGGTKDFYLGPRCESQALEST</sequence>
<comment type="caution">
    <text evidence="2">The sequence shown here is derived from an EMBL/GenBank/DDBJ whole genome shotgun (WGS) entry which is preliminary data.</text>
</comment>
<accession>A0AA88NQH3</accession>
<evidence type="ECO:0000256" key="1">
    <source>
        <dbReference type="SAM" id="MobiDB-lite"/>
    </source>
</evidence>
<dbReference type="AlphaFoldDB" id="A0AA88NQH3"/>
<keyword evidence="3" id="KW-1185">Reference proteome</keyword>
<protein>
    <submittedName>
        <fullName evidence="2">Uncharacterized protein</fullName>
    </submittedName>
</protein>
<organism evidence="2 3">
    <name type="scientific">Channa striata</name>
    <name type="common">Snakehead murrel</name>
    <name type="synonym">Ophicephalus striatus</name>
    <dbReference type="NCBI Taxonomy" id="64152"/>
    <lineage>
        <taxon>Eukaryota</taxon>
        <taxon>Metazoa</taxon>
        <taxon>Chordata</taxon>
        <taxon>Craniata</taxon>
        <taxon>Vertebrata</taxon>
        <taxon>Euteleostomi</taxon>
        <taxon>Actinopterygii</taxon>
        <taxon>Neopterygii</taxon>
        <taxon>Teleostei</taxon>
        <taxon>Neoteleostei</taxon>
        <taxon>Acanthomorphata</taxon>
        <taxon>Anabantaria</taxon>
        <taxon>Anabantiformes</taxon>
        <taxon>Channoidei</taxon>
        <taxon>Channidae</taxon>
        <taxon>Channa</taxon>
    </lineage>
</organism>
<feature type="region of interest" description="Disordered" evidence="1">
    <location>
        <begin position="26"/>
        <end position="60"/>
    </location>
</feature>
<gene>
    <name evidence="2" type="ORF">Q5P01_002108</name>
</gene>
<name>A0AA88NQH3_CHASR</name>
<reference evidence="2" key="1">
    <citation type="submission" date="2023-07" db="EMBL/GenBank/DDBJ databases">
        <title>Chromosome-level Genome Assembly of Striped Snakehead (Channa striata).</title>
        <authorList>
            <person name="Liu H."/>
        </authorList>
    </citation>
    <scope>NUCLEOTIDE SEQUENCE</scope>
    <source>
        <strain evidence="2">Gz</strain>
        <tissue evidence="2">Muscle</tissue>
    </source>
</reference>